<keyword evidence="6" id="KW-0804">Transcription</keyword>
<dbReference type="SUPFAM" id="SSF55874">
    <property type="entry name" value="ATPase domain of HSP90 chaperone/DNA topoisomerase II/histidine kinase"/>
    <property type="match status" value="1"/>
</dbReference>
<feature type="domain" description="Histidine kinase" evidence="9">
    <location>
        <begin position="162"/>
        <end position="393"/>
    </location>
</feature>
<sequence length="395" mass="42295">MDEARSLLLVDDEEGIRRVLALTLADMGWRVRAAASGEEALALFRQEPADIVVTDVKMPGMDGLALLQAVKALDPECEVVLITGHGDMDLAIQGIKLDAADFIAKPLRDDALSIALSRAWERRAMRRALRLHAENLERLVEEKTRELLASERLAAVGQTVAGLSHAVKNMASGLEGSLFLLRQGLEADRKAWRDQGWEMLEANVRTLKSLSLDMLRIARPEALRPAPTDPALPARQVAELLAPRFQEQGVDLVLRAAPGMAPAMLDAEALHRCLLNLVGNALDACLAAGYGPAGTDGSSGGRLVGRPGGRVELSVEREPDGAVRYDVSDNGCGIADEDRERLFTAFFSTKGDGGSGLGLVASKKTVEAHGGTLVVESLAGAGSCFRIIIPEKTHH</sequence>
<evidence type="ECO:0000259" key="10">
    <source>
        <dbReference type="PROSITE" id="PS50110"/>
    </source>
</evidence>
<dbReference type="GO" id="GO:0000155">
    <property type="term" value="F:phosphorelay sensor kinase activity"/>
    <property type="evidence" value="ECO:0007669"/>
    <property type="project" value="TreeGrafter"/>
</dbReference>
<evidence type="ECO:0000313" key="11">
    <source>
        <dbReference type="EMBL" id="SNS13832.1"/>
    </source>
</evidence>
<evidence type="ECO:0000256" key="3">
    <source>
        <dbReference type="ARBA" id="ARBA00022553"/>
    </source>
</evidence>
<keyword evidence="12" id="KW-1185">Reference proteome</keyword>
<dbReference type="Gene3D" id="3.40.50.2300">
    <property type="match status" value="1"/>
</dbReference>
<proteinExistence type="predicted"/>
<dbReference type="Gene3D" id="1.10.287.130">
    <property type="match status" value="1"/>
</dbReference>
<evidence type="ECO:0000256" key="7">
    <source>
        <dbReference type="PROSITE-ProRule" id="PRU00169"/>
    </source>
</evidence>
<keyword evidence="11" id="KW-0418">Kinase</keyword>
<protein>
    <recommendedName>
        <fullName evidence="2">histidine kinase</fullName>
        <ecNumber evidence="2">2.7.13.3</ecNumber>
    </recommendedName>
</protein>
<dbReference type="AlphaFoldDB" id="A0A239C1R0"/>
<keyword evidence="8" id="KW-0175">Coiled coil</keyword>
<feature type="domain" description="Response regulatory" evidence="10">
    <location>
        <begin position="6"/>
        <end position="120"/>
    </location>
</feature>
<dbReference type="PROSITE" id="PS50110">
    <property type="entry name" value="RESPONSE_REGULATORY"/>
    <property type="match status" value="1"/>
</dbReference>
<dbReference type="PANTHER" id="PTHR43547">
    <property type="entry name" value="TWO-COMPONENT HISTIDINE KINASE"/>
    <property type="match status" value="1"/>
</dbReference>
<dbReference type="RefSeq" id="WP_089275094.1">
    <property type="nucleotide sequence ID" value="NZ_FZOC01000007.1"/>
</dbReference>
<evidence type="ECO:0000256" key="8">
    <source>
        <dbReference type="SAM" id="Coils"/>
    </source>
</evidence>
<evidence type="ECO:0000256" key="4">
    <source>
        <dbReference type="ARBA" id="ARBA00023012"/>
    </source>
</evidence>
<evidence type="ECO:0000256" key="5">
    <source>
        <dbReference type="ARBA" id="ARBA00023015"/>
    </source>
</evidence>
<dbReference type="EMBL" id="FZOC01000007">
    <property type="protein sequence ID" value="SNS13832.1"/>
    <property type="molecule type" value="Genomic_DNA"/>
</dbReference>
<dbReference type="InterPro" id="IPR003594">
    <property type="entry name" value="HATPase_dom"/>
</dbReference>
<dbReference type="OrthoDB" id="9805967at2"/>
<dbReference type="PROSITE" id="PS50109">
    <property type="entry name" value="HIS_KIN"/>
    <property type="match status" value="1"/>
</dbReference>
<reference evidence="11 12" key="1">
    <citation type="submission" date="2017-06" db="EMBL/GenBank/DDBJ databases">
        <authorList>
            <person name="Kim H.J."/>
            <person name="Triplett B.A."/>
        </authorList>
    </citation>
    <scope>NUCLEOTIDE SEQUENCE [LARGE SCALE GENOMIC DNA]</scope>
    <source>
        <strain evidence="11 12">DSM 13116</strain>
    </source>
</reference>
<keyword evidence="3 7" id="KW-0597">Phosphoprotein</keyword>
<dbReference type="SMART" id="SM00387">
    <property type="entry name" value="HATPase_c"/>
    <property type="match status" value="1"/>
</dbReference>
<dbReference type="CDD" id="cd00075">
    <property type="entry name" value="HATPase"/>
    <property type="match status" value="1"/>
</dbReference>
<evidence type="ECO:0000259" key="9">
    <source>
        <dbReference type="PROSITE" id="PS50109"/>
    </source>
</evidence>
<dbReference type="InterPro" id="IPR036890">
    <property type="entry name" value="HATPase_C_sf"/>
</dbReference>
<feature type="modified residue" description="4-aspartylphosphate" evidence="7">
    <location>
        <position position="55"/>
    </location>
</feature>
<dbReference type="Proteomes" id="UP000198324">
    <property type="component" value="Unassembled WGS sequence"/>
</dbReference>
<evidence type="ECO:0000256" key="2">
    <source>
        <dbReference type="ARBA" id="ARBA00012438"/>
    </source>
</evidence>
<dbReference type="SMART" id="SM00448">
    <property type="entry name" value="REC"/>
    <property type="match status" value="1"/>
</dbReference>
<keyword evidence="11" id="KW-0808">Transferase</keyword>
<keyword evidence="5" id="KW-0805">Transcription regulation</keyword>
<dbReference type="InterPro" id="IPR005467">
    <property type="entry name" value="His_kinase_dom"/>
</dbReference>
<dbReference type="FunFam" id="3.40.50.2300:FF:000018">
    <property type="entry name" value="DNA-binding transcriptional regulator NtrC"/>
    <property type="match status" value="1"/>
</dbReference>
<dbReference type="InterPro" id="IPR001789">
    <property type="entry name" value="Sig_transdc_resp-reg_receiver"/>
</dbReference>
<dbReference type="InterPro" id="IPR004358">
    <property type="entry name" value="Sig_transdc_His_kin-like_C"/>
</dbReference>
<feature type="coiled-coil region" evidence="8">
    <location>
        <begin position="122"/>
        <end position="153"/>
    </location>
</feature>
<gene>
    <name evidence="11" type="ORF">SAMN04488503_2890</name>
</gene>
<accession>A0A239C1R0</accession>
<dbReference type="Pfam" id="PF02518">
    <property type="entry name" value="HATPase_c"/>
    <property type="match status" value="1"/>
</dbReference>
<dbReference type="PRINTS" id="PR00344">
    <property type="entry name" value="BCTRLSENSOR"/>
</dbReference>
<evidence type="ECO:0000256" key="1">
    <source>
        <dbReference type="ARBA" id="ARBA00000085"/>
    </source>
</evidence>
<comment type="catalytic activity">
    <reaction evidence="1">
        <text>ATP + protein L-histidine = ADP + protein N-phospho-L-histidine.</text>
        <dbReference type="EC" id="2.7.13.3"/>
    </reaction>
</comment>
<dbReference type="Gene3D" id="3.30.565.10">
    <property type="entry name" value="Histidine kinase-like ATPase, C-terminal domain"/>
    <property type="match status" value="1"/>
</dbReference>
<evidence type="ECO:0000313" key="12">
    <source>
        <dbReference type="Proteomes" id="UP000198324"/>
    </source>
</evidence>
<dbReference type="Pfam" id="PF00072">
    <property type="entry name" value="Response_reg"/>
    <property type="match status" value="1"/>
</dbReference>
<name>A0A239C1R0_9BACT</name>
<organism evidence="11 12">
    <name type="scientific">Humidesulfovibrio mexicanus</name>
    <dbReference type="NCBI Taxonomy" id="147047"/>
    <lineage>
        <taxon>Bacteria</taxon>
        <taxon>Pseudomonadati</taxon>
        <taxon>Thermodesulfobacteriota</taxon>
        <taxon>Desulfovibrionia</taxon>
        <taxon>Desulfovibrionales</taxon>
        <taxon>Desulfovibrionaceae</taxon>
        <taxon>Humidesulfovibrio</taxon>
    </lineage>
</organism>
<dbReference type="EC" id="2.7.13.3" evidence="2"/>
<dbReference type="InterPro" id="IPR011006">
    <property type="entry name" value="CheY-like_superfamily"/>
</dbReference>
<dbReference type="PANTHER" id="PTHR43547:SF2">
    <property type="entry name" value="HYBRID SIGNAL TRANSDUCTION HISTIDINE KINASE C"/>
    <property type="match status" value="1"/>
</dbReference>
<dbReference type="SUPFAM" id="SSF52172">
    <property type="entry name" value="CheY-like"/>
    <property type="match status" value="1"/>
</dbReference>
<evidence type="ECO:0000256" key="6">
    <source>
        <dbReference type="ARBA" id="ARBA00023163"/>
    </source>
</evidence>
<keyword evidence="4" id="KW-0902">Two-component regulatory system</keyword>